<keyword evidence="2" id="KW-1185">Reference proteome</keyword>
<evidence type="ECO:0000313" key="1">
    <source>
        <dbReference type="EMBL" id="AOO66766.1"/>
    </source>
</evidence>
<evidence type="ECO:0008006" key="3">
    <source>
        <dbReference type="Google" id="ProtNLM"/>
    </source>
</evidence>
<accession>A0A1D7TP45</accession>
<dbReference type="Pfam" id="PF13711">
    <property type="entry name" value="DUF4160"/>
    <property type="match status" value="1"/>
</dbReference>
<sequence>MPIISYFFGIVIRMYHDDHPPMHIHVEYQGFTAFISIESGEIIKGHLPKKALIILKDWIFLHQEELKHNWELAQIFEPLEKIAGADND</sequence>
<dbReference type="AlphaFoldDB" id="A0A1D7TP45"/>
<dbReference type="KEGG" id="shal:SHALO_3019"/>
<gene>
    <name evidence="1" type="ORF">SHALO_3019</name>
</gene>
<protein>
    <recommendedName>
        <fullName evidence="3">DUF4160 domain-containing protein</fullName>
    </recommendedName>
</protein>
<dbReference type="EMBL" id="CP017111">
    <property type="protein sequence ID" value="AOO66766.1"/>
    <property type="molecule type" value="Genomic_DNA"/>
</dbReference>
<proteinExistence type="predicted"/>
<name>A0A1D7TP45_9BACT</name>
<organism evidence="1 2">
    <name type="scientific">Sulfurospirillum halorespirans DSM 13726</name>
    <dbReference type="NCBI Taxonomy" id="1193502"/>
    <lineage>
        <taxon>Bacteria</taxon>
        <taxon>Pseudomonadati</taxon>
        <taxon>Campylobacterota</taxon>
        <taxon>Epsilonproteobacteria</taxon>
        <taxon>Campylobacterales</taxon>
        <taxon>Sulfurospirillaceae</taxon>
        <taxon>Sulfurospirillum</taxon>
    </lineage>
</organism>
<dbReference type="STRING" id="1193502.SHALO_3019"/>
<dbReference type="Proteomes" id="UP000094609">
    <property type="component" value="Chromosome"/>
</dbReference>
<evidence type="ECO:0000313" key="2">
    <source>
        <dbReference type="Proteomes" id="UP000094609"/>
    </source>
</evidence>
<reference evidence="2" key="1">
    <citation type="submission" date="2016-08" db="EMBL/GenBank/DDBJ databases">
        <title>Complete genome sequence of the organohalide-respiring Epsilonproteobacterium Sulfurospirillum halorespirans.</title>
        <authorList>
            <person name="Goris T."/>
            <person name="Zimmermann J."/>
            <person name="Schenz B."/>
            <person name="Lemos M."/>
            <person name="Hackermueller J."/>
            <person name="Diekert G."/>
        </authorList>
    </citation>
    <scope>NUCLEOTIDE SEQUENCE [LARGE SCALE GENOMIC DNA]</scope>
    <source>
        <strain>DSM 13726</strain>
        <strain evidence="2">PCE-M2</strain>
    </source>
</reference>
<dbReference type="InterPro" id="IPR025427">
    <property type="entry name" value="DUF4160"/>
</dbReference>
<dbReference type="RefSeq" id="WP_069479263.1">
    <property type="nucleotide sequence ID" value="NZ_CP017111.1"/>
</dbReference>